<evidence type="ECO:0000313" key="5">
    <source>
        <dbReference type="Proteomes" id="UP000049828"/>
    </source>
</evidence>
<dbReference type="Proteomes" id="UP000283701">
    <property type="component" value="Unassembled WGS sequence"/>
</dbReference>
<name>A0A0M6WU98_9FIRM</name>
<evidence type="ECO:0000313" key="3">
    <source>
        <dbReference type="EMBL" id="RHE92618.1"/>
    </source>
</evidence>
<dbReference type="AlphaFoldDB" id="A0A0M6WU98"/>
<dbReference type="EMBL" id="QSKW01000034">
    <property type="protein sequence ID" value="RHE92618.1"/>
    <property type="molecule type" value="Genomic_DNA"/>
</dbReference>
<sequence length="146" mass="17411">MNAKECMIEADKLLQKWSCYSIENRRYIEKIFNGSNRYDMMLNVDVMQKQAKIYVLERGVTIYEYRTERKEIVIYAVLRDIIGIISDTFICDSHVDEKGYLHFTENVSNYRKKITDEAFSLMGEPYNEWNRQGISIWDFNRSFAGE</sequence>
<evidence type="ECO:0008006" key="9">
    <source>
        <dbReference type="Google" id="ProtNLM"/>
    </source>
</evidence>
<reference evidence="6 7" key="3">
    <citation type="submission" date="2018-08" db="EMBL/GenBank/DDBJ databases">
        <title>A genome reference for cultivated species of the human gut microbiota.</title>
        <authorList>
            <person name="Zou Y."/>
            <person name="Xue W."/>
            <person name="Luo G."/>
        </authorList>
    </citation>
    <scope>NUCLEOTIDE SEQUENCE [LARGE SCALE GENOMIC DNA]</scope>
    <source>
        <strain evidence="4 7">AM23-23AC</strain>
        <strain evidence="3 8">AM27-11</strain>
        <strain evidence="2 6">AM42-1AC</strain>
    </source>
</reference>
<evidence type="ECO:0000313" key="7">
    <source>
        <dbReference type="Proteomes" id="UP000283701"/>
    </source>
</evidence>
<reference evidence="1" key="2">
    <citation type="submission" date="2015-05" db="EMBL/GenBank/DDBJ databases">
        <authorList>
            <person name="Wang D.B."/>
            <person name="Wang M."/>
        </authorList>
    </citation>
    <scope>NUCLEOTIDE SEQUENCE [LARGE SCALE GENOMIC DNA]</scope>
    <source>
        <strain evidence="1">L1-83</strain>
    </source>
</reference>
<keyword evidence="5" id="KW-1185">Reference proteome</keyword>
<organism evidence="1 5">
    <name type="scientific">Roseburia inulinivorans</name>
    <dbReference type="NCBI Taxonomy" id="360807"/>
    <lineage>
        <taxon>Bacteria</taxon>
        <taxon>Bacillati</taxon>
        <taxon>Bacillota</taxon>
        <taxon>Clostridia</taxon>
        <taxon>Lachnospirales</taxon>
        <taxon>Lachnospiraceae</taxon>
        <taxon>Roseburia</taxon>
    </lineage>
</organism>
<protein>
    <recommendedName>
        <fullName evidence="9">Immunity protein 63 domain-containing protein</fullName>
    </recommendedName>
</protein>
<dbReference type="OrthoDB" id="357294at2"/>
<dbReference type="RefSeq" id="WP_055040043.1">
    <property type="nucleotide sequence ID" value="NZ_CABJFX010000012.1"/>
</dbReference>
<dbReference type="EMBL" id="QSFX01000012">
    <property type="protein sequence ID" value="RHA89006.1"/>
    <property type="molecule type" value="Genomic_DNA"/>
</dbReference>
<dbReference type="EMBL" id="QRHP01000004">
    <property type="protein sequence ID" value="RHF85560.1"/>
    <property type="molecule type" value="Genomic_DNA"/>
</dbReference>
<accession>A0A0M6WU98</accession>
<evidence type="ECO:0000313" key="1">
    <source>
        <dbReference type="EMBL" id="CRL41018.1"/>
    </source>
</evidence>
<proteinExistence type="predicted"/>
<dbReference type="Proteomes" id="UP000283492">
    <property type="component" value="Unassembled WGS sequence"/>
</dbReference>
<evidence type="ECO:0000313" key="8">
    <source>
        <dbReference type="Proteomes" id="UP000286271"/>
    </source>
</evidence>
<reference evidence="5" key="1">
    <citation type="submission" date="2015-05" db="EMBL/GenBank/DDBJ databases">
        <authorList>
            <consortium name="Pathogen Informatics"/>
        </authorList>
    </citation>
    <scope>NUCLEOTIDE SEQUENCE [LARGE SCALE GENOMIC DNA]</scope>
    <source>
        <strain evidence="5">L1-83</strain>
    </source>
</reference>
<dbReference type="Proteomes" id="UP000049828">
    <property type="component" value="Unassembled WGS sequence"/>
</dbReference>
<dbReference type="Proteomes" id="UP000286271">
    <property type="component" value="Unassembled WGS sequence"/>
</dbReference>
<gene>
    <name evidence="4" type="ORF">DW654_06110</name>
    <name evidence="3" type="ORF">DW707_15600</name>
    <name evidence="2" type="ORF">DW914_08290</name>
    <name evidence="1" type="ORF">RIL183_28141</name>
</gene>
<dbReference type="EMBL" id="CVRS01000087">
    <property type="protein sequence ID" value="CRL41018.1"/>
    <property type="molecule type" value="Genomic_DNA"/>
</dbReference>
<evidence type="ECO:0000313" key="2">
    <source>
        <dbReference type="EMBL" id="RHA89006.1"/>
    </source>
</evidence>
<evidence type="ECO:0000313" key="4">
    <source>
        <dbReference type="EMBL" id="RHF85560.1"/>
    </source>
</evidence>
<evidence type="ECO:0000313" key="6">
    <source>
        <dbReference type="Proteomes" id="UP000283492"/>
    </source>
</evidence>